<dbReference type="AlphaFoldDB" id="A0A1H1PD81"/>
<accession>A0A1H1PD81</accession>
<dbReference type="InterPro" id="IPR019226">
    <property type="entry name" value="DUF2158"/>
</dbReference>
<proteinExistence type="predicted"/>
<protein>
    <submittedName>
        <fullName evidence="1">Uncharacterized small protein</fullName>
    </submittedName>
</protein>
<dbReference type="EMBL" id="LT629777">
    <property type="protein sequence ID" value="SDS09077.1"/>
    <property type="molecule type" value="Genomic_DNA"/>
</dbReference>
<evidence type="ECO:0000313" key="2">
    <source>
        <dbReference type="Proteomes" id="UP000199524"/>
    </source>
</evidence>
<name>A0A1H1PD81_9PSED</name>
<sequence length="59" mass="6567">MQIEDAVTGAQVRLIVGGPDMVVSYVDGKWINCQWFAGKKLDSGRFRAETLELIKPKAE</sequence>
<reference evidence="2" key="1">
    <citation type="submission" date="2016-10" db="EMBL/GenBank/DDBJ databases">
        <authorList>
            <person name="Varghese N."/>
            <person name="Submissions S."/>
        </authorList>
    </citation>
    <scope>NUCLEOTIDE SEQUENCE [LARGE SCALE GENOMIC DNA]</scope>
    <source>
        <strain evidence="2">ATCC 23835</strain>
    </source>
</reference>
<dbReference type="Proteomes" id="UP000199524">
    <property type="component" value="Chromosome I"/>
</dbReference>
<keyword evidence="2" id="KW-1185">Reference proteome</keyword>
<gene>
    <name evidence="1" type="ORF">SAMN05216598_0482</name>
</gene>
<dbReference type="Pfam" id="PF09926">
    <property type="entry name" value="DUF2158"/>
    <property type="match status" value="1"/>
</dbReference>
<organism evidence="1 2">
    <name type="scientific">Pseudomonas asplenii</name>
    <dbReference type="NCBI Taxonomy" id="53407"/>
    <lineage>
        <taxon>Bacteria</taxon>
        <taxon>Pseudomonadati</taxon>
        <taxon>Pseudomonadota</taxon>
        <taxon>Gammaproteobacteria</taxon>
        <taxon>Pseudomonadales</taxon>
        <taxon>Pseudomonadaceae</taxon>
        <taxon>Pseudomonas</taxon>
    </lineage>
</organism>
<evidence type="ECO:0000313" key="1">
    <source>
        <dbReference type="EMBL" id="SDS09077.1"/>
    </source>
</evidence>